<protein>
    <submittedName>
        <fullName evidence="3">Putative carboxymethylenebutenolidase</fullName>
    </submittedName>
</protein>
<reference evidence="3 4" key="6">
    <citation type="journal article" date="2011" name="Appl. Environ. Microbiol.">
        <title>Involvement of the azorhizobial chromosome partition gene (parA) in the onset of bacteroid differentiation during Sesbania rostrata stem nodule development.</title>
        <authorList>
            <person name="Liu CT."/>
            <person name="Lee KB."/>
            <person name="Wang YS."/>
            <person name="Peng MH."/>
            <person name="Lee KT."/>
            <person name="Suzuki S."/>
            <person name="Suzuki T."/>
            <person name="Oyaizu H."/>
        </authorList>
    </citation>
    <scope>NUCLEOTIDE SEQUENCE [LARGE SCALE GENOMIC DNA]</scope>
    <source>
        <strain evidence="4">ATCC 43989 / DSM 5975 / JCM 20966 / LMG 6465 / NBRC 14845 / NCIMB 13405 / ORS 571</strain>
    </source>
</reference>
<evidence type="ECO:0000256" key="1">
    <source>
        <dbReference type="SAM" id="MobiDB-lite"/>
    </source>
</evidence>
<name>A8IIP8_AZOC5</name>
<dbReference type="GO" id="GO:0016787">
    <property type="term" value="F:hydrolase activity"/>
    <property type="evidence" value="ECO:0007669"/>
    <property type="project" value="InterPro"/>
</dbReference>
<gene>
    <name evidence="3" type="ordered locus">AZC_3434</name>
</gene>
<evidence type="ECO:0000259" key="2">
    <source>
        <dbReference type="Pfam" id="PF01738"/>
    </source>
</evidence>
<sequence>MHRGGQGPRQPRIALPPAGPRVPREDVMFQLTAADGHGLSAYRAEPKDDARGAVVLIHDMFGITDDMCAAADDFAARGYLAIVPALFDRAAPGTVLAYDEEGFARGVTLVEEVGREPALNDIQAAVDAAREAGKVAVVGYSWGGFLAYEAANQLRGLACAIAYYPLGVVGAGAEKRRVPTLIHFGATDPLVPVDQAQRFRDQRPDVSAFTYEGATHGFASAGRATYHAAATCEAQARTLFWIGQFVEGQAPVQLKNAGAYAQAKTEKKKAKAPAGDDLGPPLD</sequence>
<dbReference type="SUPFAM" id="SSF53474">
    <property type="entry name" value="alpha/beta-Hydrolases"/>
    <property type="match status" value="1"/>
</dbReference>
<evidence type="ECO:0000313" key="3">
    <source>
        <dbReference type="EMBL" id="BAF89432.1"/>
    </source>
</evidence>
<feature type="region of interest" description="Disordered" evidence="1">
    <location>
        <begin position="1"/>
        <end position="21"/>
    </location>
</feature>
<dbReference type="Proteomes" id="UP000000270">
    <property type="component" value="Chromosome"/>
</dbReference>
<dbReference type="InterPro" id="IPR029058">
    <property type="entry name" value="AB_hydrolase_fold"/>
</dbReference>
<proteinExistence type="predicted"/>
<organism evidence="3 4">
    <name type="scientific">Azorhizobium caulinodans (strain ATCC 43989 / DSM 5975 / JCM 20966 / LMG 6465 / NBRC 14845 / NCIMB 13405 / ORS 571)</name>
    <dbReference type="NCBI Taxonomy" id="438753"/>
    <lineage>
        <taxon>Bacteria</taxon>
        <taxon>Pseudomonadati</taxon>
        <taxon>Pseudomonadota</taxon>
        <taxon>Alphaproteobacteria</taxon>
        <taxon>Hyphomicrobiales</taxon>
        <taxon>Xanthobacteraceae</taxon>
        <taxon>Azorhizobium</taxon>
    </lineage>
</organism>
<dbReference type="InterPro" id="IPR051049">
    <property type="entry name" value="Dienelactone_hydrolase-like"/>
</dbReference>
<dbReference type="HOGENOM" id="CLU_054590_7_3_5"/>
<reference evidence="3 4" key="1">
    <citation type="journal article" date="2007" name="Appl. Environ. Microbiol.">
        <title>Rhizobial factors required for stem nodule maturation and maintenance in Sesbania rostrata-Azorhizobium caulinodans ORS571 symbiosis.</title>
        <authorList>
            <person name="Suzuki S."/>
            <person name="Aono T."/>
            <person name="Lee KB."/>
            <person name="Suzuki T."/>
            <person name="Liu CT."/>
            <person name="Miwa H."/>
            <person name="Wakao S."/>
            <person name="Iki T."/>
            <person name="Oyaizu H."/>
        </authorList>
    </citation>
    <scope>NUCLEOTIDE SEQUENCE [LARGE SCALE GENOMIC DNA]</scope>
    <source>
        <strain evidence="4">ATCC 43989 / DSM 5975 / JCM 20966 / LMG 6465 / NBRC 14845 / NCIMB 13405 / ORS 571</strain>
    </source>
</reference>
<dbReference type="AlphaFoldDB" id="A8IIP8"/>
<reference evidence="3 4" key="5">
    <citation type="journal article" date="2010" name="Appl. Environ. Microbiol.">
        <title>phrR-like gene praR of Azorhizobium caulinodans ORS571 is essential for symbiosis with Sesbania rostrata and is involved in expression of reb genes.</title>
        <authorList>
            <person name="Akiba N."/>
            <person name="Aono T."/>
            <person name="Toyazaki H."/>
            <person name="Sato S."/>
            <person name="Oyaizu H."/>
        </authorList>
    </citation>
    <scope>NUCLEOTIDE SEQUENCE [LARGE SCALE GENOMIC DNA]</scope>
    <source>
        <strain evidence="4">ATCC 43989 / DSM 5975 / JCM 20966 / LMG 6465 / NBRC 14845 / NCIMB 13405 / ORS 571</strain>
    </source>
</reference>
<dbReference type="EMBL" id="AP009384">
    <property type="protein sequence ID" value="BAF89432.1"/>
    <property type="molecule type" value="Genomic_DNA"/>
</dbReference>
<dbReference type="STRING" id="438753.AZC_3434"/>
<evidence type="ECO:0000313" key="4">
    <source>
        <dbReference type="Proteomes" id="UP000000270"/>
    </source>
</evidence>
<dbReference type="Pfam" id="PF01738">
    <property type="entry name" value="DLH"/>
    <property type="match status" value="1"/>
</dbReference>
<dbReference type="InterPro" id="IPR002925">
    <property type="entry name" value="Dienelactn_hydro"/>
</dbReference>
<dbReference type="eggNOG" id="COG0412">
    <property type="taxonomic scope" value="Bacteria"/>
</dbReference>
<reference evidence="3 4" key="3">
    <citation type="journal article" date="2008" name="BMC Genomics">
        <title>The genome of the versatile nitrogen fixer Azorhizobium caulinodans ORS571.</title>
        <authorList>
            <person name="Lee KB."/>
            <person name="Backer P.D."/>
            <person name="Aono T."/>
            <person name="Liu CT."/>
            <person name="Suzuki S."/>
            <person name="Suzuki T."/>
            <person name="Kaneko T."/>
            <person name="Yamada M."/>
            <person name="Tabata S."/>
            <person name="Kupfer D.M."/>
            <person name="Najar F.Z."/>
            <person name="Wiley G.B."/>
            <person name="Roe B."/>
            <person name="Binnewies T.T."/>
            <person name="Ussery D.W."/>
            <person name="D'Haeze W."/>
            <person name="Herder J.D."/>
            <person name="Gevers D."/>
            <person name="Vereecke D."/>
            <person name="Holsters M."/>
            <person name="Oyaizu H."/>
        </authorList>
    </citation>
    <scope>NUCLEOTIDE SEQUENCE [LARGE SCALE GENOMIC DNA]</scope>
    <source>
        <strain evidence="4">ATCC 43989 / DSM 5975 / JCM 20966 / LMG 6465 / NBRC 14845 / NCIMB 13405 / ORS 571</strain>
    </source>
</reference>
<reference evidence="4" key="2">
    <citation type="submission" date="2007-04" db="EMBL/GenBank/DDBJ databases">
        <title>Complete genome sequence of the nitrogen-fixing bacterium Azorhizobium caulinodans ORS571.</title>
        <authorList>
            <person name="Lee K.B."/>
            <person name="Backer P.D."/>
            <person name="Aono T."/>
            <person name="Liu C.T."/>
            <person name="Suzuki S."/>
            <person name="Suzuki T."/>
            <person name="Kaneko T."/>
            <person name="Yamada M."/>
            <person name="Tabata S."/>
            <person name="Kupfer D.M."/>
            <person name="Najar F.Z."/>
            <person name="Wiley G.B."/>
            <person name="Roe B."/>
            <person name="Binnewies T."/>
            <person name="Ussery D."/>
            <person name="Vereecke D."/>
            <person name="Gevers D."/>
            <person name="Holsters M."/>
            <person name="Oyaizu H."/>
        </authorList>
    </citation>
    <scope>NUCLEOTIDE SEQUENCE [LARGE SCALE GENOMIC DNA]</scope>
    <source>
        <strain evidence="4">ATCC 43989 / DSM 5975 / JCM 20966 / LMG 6465 / NBRC 14845 / NCIMB 13405 / ORS 571</strain>
    </source>
</reference>
<dbReference type="KEGG" id="azc:AZC_3434"/>
<keyword evidence="4" id="KW-1185">Reference proteome</keyword>
<dbReference type="Gene3D" id="3.40.50.1820">
    <property type="entry name" value="alpha/beta hydrolase"/>
    <property type="match status" value="1"/>
</dbReference>
<feature type="region of interest" description="Disordered" evidence="1">
    <location>
        <begin position="263"/>
        <end position="283"/>
    </location>
</feature>
<accession>A8IIP8</accession>
<dbReference type="PANTHER" id="PTHR46623">
    <property type="entry name" value="CARBOXYMETHYLENEBUTENOLIDASE-RELATED"/>
    <property type="match status" value="1"/>
</dbReference>
<reference evidence="3 4" key="4">
    <citation type="journal article" date="2009" name="Appl. Environ. Microbiol.">
        <title>Comparative genome-wide transcriptional profiling of Azorhizobium caulinodans ORS571 grown under free-living and symbiotic conditions.</title>
        <authorList>
            <person name="Tsukada S."/>
            <person name="Aono T."/>
            <person name="Akiba N."/>
            <person name="Lee KB."/>
            <person name="Liu CT."/>
            <person name="Toyazaki H."/>
            <person name="Oyaizu H."/>
        </authorList>
    </citation>
    <scope>NUCLEOTIDE SEQUENCE [LARGE SCALE GENOMIC DNA]</scope>
    <source>
        <strain evidence="4">ATCC 43989 / DSM 5975 / JCM 20966 / LMG 6465 / NBRC 14845 / NCIMB 13405 / ORS 571</strain>
    </source>
</reference>
<feature type="domain" description="Dienelactone hydrolase" evidence="2">
    <location>
        <begin position="40"/>
        <end position="245"/>
    </location>
</feature>
<dbReference type="PANTHER" id="PTHR46623:SF6">
    <property type="entry name" value="ALPHA_BETA-HYDROLASES SUPERFAMILY PROTEIN"/>
    <property type="match status" value="1"/>
</dbReference>